<comment type="caution">
    <text evidence="1">The sequence shown here is derived from an EMBL/GenBank/DDBJ whole genome shotgun (WGS) entry which is preliminary data.</text>
</comment>
<reference evidence="1" key="1">
    <citation type="submission" date="2021-06" db="EMBL/GenBank/DDBJ databases">
        <authorList>
            <person name="Kallberg Y."/>
            <person name="Tangrot J."/>
            <person name="Rosling A."/>
        </authorList>
    </citation>
    <scope>NUCLEOTIDE SEQUENCE</scope>
    <source>
        <strain evidence="1">MA461A</strain>
    </source>
</reference>
<proteinExistence type="predicted"/>
<name>A0ACA9Q2R2_9GLOM</name>
<feature type="non-terminal residue" evidence="1">
    <location>
        <position position="1"/>
    </location>
</feature>
<gene>
    <name evidence="1" type="ORF">RPERSI_LOCUS12192</name>
</gene>
<dbReference type="Proteomes" id="UP000789920">
    <property type="component" value="Unassembled WGS sequence"/>
</dbReference>
<accession>A0ACA9Q2R2</accession>
<organism evidence="1 2">
    <name type="scientific">Racocetra persica</name>
    <dbReference type="NCBI Taxonomy" id="160502"/>
    <lineage>
        <taxon>Eukaryota</taxon>
        <taxon>Fungi</taxon>
        <taxon>Fungi incertae sedis</taxon>
        <taxon>Mucoromycota</taxon>
        <taxon>Glomeromycotina</taxon>
        <taxon>Glomeromycetes</taxon>
        <taxon>Diversisporales</taxon>
        <taxon>Gigasporaceae</taxon>
        <taxon>Racocetra</taxon>
    </lineage>
</organism>
<dbReference type="EMBL" id="CAJVQC010025883">
    <property type="protein sequence ID" value="CAG8731342.1"/>
    <property type="molecule type" value="Genomic_DNA"/>
</dbReference>
<protein>
    <submittedName>
        <fullName evidence="1">24423_t:CDS:1</fullName>
    </submittedName>
</protein>
<evidence type="ECO:0000313" key="2">
    <source>
        <dbReference type="Proteomes" id="UP000789920"/>
    </source>
</evidence>
<evidence type="ECO:0000313" key="1">
    <source>
        <dbReference type="EMBL" id="CAG8731342.1"/>
    </source>
</evidence>
<keyword evidence="2" id="KW-1185">Reference proteome</keyword>
<sequence>SYLLKTLNKQIKEANRLYLQISELLSELCYKNNTIHPAEPPSGKTEKKDDLLLS</sequence>